<dbReference type="InterPro" id="IPR010982">
    <property type="entry name" value="Lambda_DNA-bd_dom_sf"/>
</dbReference>
<dbReference type="InterPro" id="IPR000843">
    <property type="entry name" value="HTH_LacI"/>
</dbReference>
<dbReference type="SUPFAM" id="SSF53822">
    <property type="entry name" value="Periplasmic binding protein-like I"/>
    <property type="match status" value="1"/>
</dbReference>
<dbReference type="PROSITE" id="PS00356">
    <property type="entry name" value="HTH_LACI_1"/>
    <property type="match status" value="1"/>
</dbReference>
<dbReference type="PANTHER" id="PTHR30146:SF148">
    <property type="entry name" value="HTH-TYPE TRANSCRIPTIONAL REPRESSOR PURR-RELATED"/>
    <property type="match status" value="1"/>
</dbReference>
<dbReference type="SUPFAM" id="SSF47413">
    <property type="entry name" value="lambda repressor-like DNA-binding domains"/>
    <property type="match status" value="1"/>
</dbReference>
<dbReference type="Pfam" id="PF00356">
    <property type="entry name" value="LacI"/>
    <property type="match status" value="1"/>
</dbReference>
<dbReference type="Gene3D" id="3.40.50.2300">
    <property type="match status" value="2"/>
</dbReference>
<dbReference type="InterPro" id="IPR028082">
    <property type="entry name" value="Peripla_BP_I"/>
</dbReference>
<keyword evidence="1" id="KW-0678">Repressor</keyword>
<keyword evidence="4" id="KW-0804">Transcription</keyword>
<dbReference type="PANTHER" id="PTHR30146">
    <property type="entry name" value="LACI-RELATED TRANSCRIPTIONAL REPRESSOR"/>
    <property type="match status" value="1"/>
</dbReference>
<keyword evidence="2" id="KW-0805">Transcription regulation</keyword>
<proteinExistence type="predicted"/>
<dbReference type="Pfam" id="PF13377">
    <property type="entry name" value="Peripla_BP_3"/>
    <property type="match status" value="1"/>
</dbReference>
<evidence type="ECO:0000256" key="3">
    <source>
        <dbReference type="ARBA" id="ARBA00023125"/>
    </source>
</evidence>
<dbReference type="AlphaFoldDB" id="A0A5M9ZZT2"/>
<keyword evidence="3" id="KW-0238">DNA-binding</keyword>
<protein>
    <submittedName>
        <fullName evidence="6">LacI family transcriptional regulator</fullName>
    </submittedName>
</protein>
<dbReference type="Gene3D" id="1.10.260.40">
    <property type="entry name" value="lambda repressor-like DNA-binding domains"/>
    <property type="match status" value="1"/>
</dbReference>
<evidence type="ECO:0000313" key="7">
    <source>
        <dbReference type="Proteomes" id="UP000412028"/>
    </source>
</evidence>
<dbReference type="CDD" id="cd01392">
    <property type="entry name" value="HTH_LacI"/>
    <property type="match status" value="1"/>
</dbReference>
<feature type="domain" description="HTH lacI-type" evidence="5">
    <location>
        <begin position="57"/>
        <end position="117"/>
    </location>
</feature>
<gene>
    <name evidence="6" type="ORF">EMO89_06200</name>
</gene>
<dbReference type="EMBL" id="RZUI01000006">
    <property type="protein sequence ID" value="KAA8830242.1"/>
    <property type="molecule type" value="Genomic_DNA"/>
</dbReference>
<reference evidence="6 7" key="1">
    <citation type="journal article" date="2019" name="Syst. Appl. Microbiol.">
        <title>Characterization of Bifidobacterium species in feaces of the Egyptian fruit bat: Description of B. vespertilionis sp. nov. and B. rousetti sp. nov.</title>
        <authorList>
            <person name="Modesto M."/>
            <person name="Satti M."/>
            <person name="Watanabe K."/>
            <person name="Puglisi E."/>
            <person name="Morelli L."/>
            <person name="Huang C.-H."/>
            <person name="Liou J.-S."/>
            <person name="Miyashita M."/>
            <person name="Tamura T."/>
            <person name="Saito S."/>
            <person name="Mori K."/>
            <person name="Huang L."/>
            <person name="Sciavilla P."/>
            <person name="Sandri C."/>
            <person name="Spiezio C."/>
            <person name="Vitali F."/>
            <person name="Cavalieri D."/>
            <person name="Perpetuini G."/>
            <person name="Tofalo R."/>
            <person name="Bonetti A."/>
            <person name="Arita M."/>
            <person name="Mattarelli P."/>
        </authorList>
    </citation>
    <scope>NUCLEOTIDE SEQUENCE [LARGE SCALE GENOMIC DNA]</scope>
    <source>
        <strain evidence="6 7">RST7</strain>
    </source>
</reference>
<evidence type="ECO:0000256" key="2">
    <source>
        <dbReference type="ARBA" id="ARBA00023015"/>
    </source>
</evidence>
<dbReference type="CDD" id="cd06267">
    <property type="entry name" value="PBP1_LacI_sugar_binding-like"/>
    <property type="match status" value="1"/>
</dbReference>
<evidence type="ECO:0000259" key="5">
    <source>
        <dbReference type="PROSITE" id="PS50932"/>
    </source>
</evidence>
<evidence type="ECO:0000313" key="6">
    <source>
        <dbReference type="EMBL" id="KAA8830242.1"/>
    </source>
</evidence>
<accession>A0A5M9ZZT2</accession>
<dbReference type="Proteomes" id="UP000412028">
    <property type="component" value="Unassembled WGS sequence"/>
</dbReference>
<name>A0A5M9ZZT2_9BIFI</name>
<organism evidence="6 7">
    <name type="scientific">Bifidobacterium tissieri</name>
    <dbReference type="NCBI Taxonomy" id="1630162"/>
    <lineage>
        <taxon>Bacteria</taxon>
        <taxon>Bacillati</taxon>
        <taxon>Actinomycetota</taxon>
        <taxon>Actinomycetes</taxon>
        <taxon>Bifidobacteriales</taxon>
        <taxon>Bifidobacteriaceae</taxon>
        <taxon>Bifidobacterium</taxon>
    </lineage>
</organism>
<dbReference type="SMART" id="SM00354">
    <property type="entry name" value="HTH_LACI"/>
    <property type="match status" value="1"/>
</dbReference>
<dbReference type="InterPro" id="IPR046335">
    <property type="entry name" value="LacI/GalR-like_sensor"/>
</dbReference>
<evidence type="ECO:0000256" key="1">
    <source>
        <dbReference type="ARBA" id="ARBA00022491"/>
    </source>
</evidence>
<evidence type="ECO:0000256" key="4">
    <source>
        <dbReference type="ARBA" id="ARBA00023163"/>
    </source>
</evidence>
<dbReference type="GO" id="GO:0003700">
    <property type="term" value="F:DNA-binding transcription factor activity"/>
    <property type="evidence" value="ECO:0007669"/>
    <property type="project" value="TreeGrafter"/>
</dbReference>
<dbReference type="PROSITE" id="PS50932">
    <property type="entry name" value="HTH_LACI_2"/>
    <property type="match status" value="1"/>
</dbReference>
<comment type="caution">
    <text evidence="6">The sequence shown here is derived from an EMBL/GenBank/DDBJ whole genome shotgun (WGS) entry which is preliminary data.</text>
</comment>
<dbReference type="GO" id="GO:0000976">
    <property type="term" value="F:transcription cis-regulatory region binding"/>
    <property type="evidence" value="ECO:0007669"/>
    <property type="project" value="TreeGrafter"/>
</dbReference>
<dbReference type="OrthoDB" id="3258243at2"/>
<sequence length="388" mass="42532">MRRRWYWVILSNRVPEGFRPGSGMWPYPRHSVFEAVPARLRNASDRDERTGTTMNSPTILDVAQEVGVSASTVSRALSGGKVKASTRRMVLEAAQRLGYKTADGDQGPSINRRGSIGLLTTDIQNFYTVDLFKSIIPEAQSAGYKVVVADINVALGRDQLIHDVRESTDGMVVAAARIEDDDIRRLFDPETTVLVSRQVEGFSSVVADDFSGMFQSVRHLASLGHNRVAYLGGDDHSRSDKRRRQSFEDATGRFDMESLILGPFEPSFEGGVNAADALMMEEDVTAVIVYNDLMASGVLNRLIERGVDVPGEVSLIGVDNSMLAQVSRPKMTSVAMRQNDAQMALRMLLSMLEQRGSDGYVFSPQTVGAPESLIVRDTTGPVPGRADQ</sequence>